<dbReference type="PROSITE" id="PS50112">
    <property type="entry name" value="PAS"/>
    <property type="match status" value="1"/>
</dbReference>
<comment type="caution">
    <text evidence="7">The sequence shown here is derived from an EMBL/GenBank/DDBJ whole genome shotgun (WGS) entry which is preliminary data.</text>
</comment>
<dbReference type="InterPro" id="IPR029016">
    <property type="entry name" value="GAF-like_dom_sf"/>
</dbReference>
<dbReference type="SMART" id="SM00086">
    <property type="entry name" value="PAC"/>
    <property type="match status" value="1"/>
</dbReference>
<dbReference type="NCBIfam" id="TIGR00229">
    <property type="entry name" value="sensory_box"/>
    <property type="match status" value="1"/>
</dbReference>
<dbReference type="GO" id="GO:0016791">
    <property type="term" value="F:phosphatase activity"/>
    <property type="evidence" value="ECO:0007669"/>
    <property type="project" value="TreeGrafter"/>
</dbReference>
<evidence type="ECO:0000313" key="8">
    <source>
        <dbReference type="Proteomes" id="UP000004095"/>
    </source>
</evidence>
<proteinExistence type="predicted"/>
<protein>
    <submittedName>
        <fullName evidence="7">Serine/threonine protein kinases, putative</fullName>
    </submittedName>
</protein>
<dbReference type="InterPro" id="IPR001932">
    <property type="entry name" value="PPM-type_phosphatase-like_dom"/>
</dbReference>
<evidence type="ECO:0000313" key="7">
    <source>
        <dbReference type="EMBL" id="EAY25999.1"/>
    </source>
</evidence>
<dbReference type="InterPro" id="IPR052016">
    <property type="entry name" value="Bact_Sigma-Reg"/>
</dbReference>
<gene>
    <name evidence="7" type="ORF">M23134_07148</name>
</gene>
<organism evidence="7 8">
    <name type="scientific">Microscilla marina ATCC 23134</name>
    <dbReference type="NCBI Taxonomy" id="313606"/>
    <lineage>
        <taxon>Bacteria</taxon>
        <taxon>Pseudomonadati</taxon>
        <taxon>Bacteroidota</taxon>
        <taxon>Cytophagia</taxon>
        <taxon>Cytophagales</taxon>
        <taxon>Microscillaceae</taxon>
        <taxon>Microscilla</taxon>
    </lineage>
</organism>
<dbReference type="InterPro" id="IPR001610">
    <property type="entry name" value="PAC"/>
</dbReference>
<evidence type="ECO:0000256" key="2">
    <source>
        <dbReference type="SAM" id="Coils"/>
    </source>
</evidence>
<dbReference type="RefSeq" id="WP_002701803.1">
    <property type="nucleotide sequence ID" value="NZ_AAWS01000040.1"/>
</dbReference>
<dbReference type="PROSITE" id="PS50113">
    <property type="entry name" value="PAC"/>
    <property type="match status" value="1"/>
</dbReference>
<dbReference type="InterPro" id="IPR003018">
    <property type="entry name" value="GAF"/>
</dbReference>
<dbReference type="Pfam" id="PF13185">
    <property type="entry name" value="GAF_2"/>
    <property type="match status" value="1"/>
</dbReference>
<evidence type="ECO:0000256" key="1">
    <source>
        <dbReference type="ARBA" id="ARBA00022801"/>
    </source>
</evidence>
<evidence type="ECO:0000256" key="4">
    <source>
        <dbReference type="SAM" id="Phobius"/>
    </source>
</evidence>
<keyword evidence="7" id="KW-0418">Kinase</keyword>
<dbReference type="Pfam" id="PF13426">
    <property type="entry name" value="PAS_9"/>
    <property type="match status" value="1"/>
</dbReference>
<dbReference type="SUPFAM" id="SSF55781">
    <property type="entry name" value="GAF domain-like"/>
    <property type="match status" value="1"/>
</dbReference>
<feature type="coiled-coil region" evidence="2">
    <location>
        <begin position="635"/>
        <end position="672"/>
    </location>
</feature>
<evidence type="ECO:0000259" key="5">
    <source>
        <dbReference type="PROSITE" id="PS50112"/>
    </source>
</evidence>
<dbReference type="InterPro" id="IPR000700">
    <property type="entry name" value="PAS-assoc_C"/>
</dbReference>
<accession>A1ZUI0</accession>
<feature type="coiled-coil region" evidence="2">
    <location>
        <begin position="252"/>
        <end position="324"/>
    </location>
</feature>
<dbReference type="Gene3D" id="3.30.450.20">
    <property type="entry name" value="PAS domain"/>
    <property type="match status" value="1"/>
</dbReference>
<dbReference type="EMBL" id="AAWS01000040">
    <property type="protein sequence ID" value="EAY25999.1"/>
    <property type="molecule type" value="Genomic_DNA"/>
</dbReference>
<keyword evidence="2" id="KW-0175">Coiled coil</keyword>
<sequence>MDKHEKPVQANGSTQNALPSNGEHAQINEVSDVIKTDPKPTRHFTQRYRFALAITALVFFTSYLLISYELRDQSKYTQQINDVGKQRLLSEQIAKTALLIQHCNSARDCKDKVELFQKMLKVWKVRQAELHYGDSTQGAMVQNSDSIRAMYQQTDKYYQPLRHACDRLDALILKKRINRLLIKRAVQFILLNEDDYIRQMDAIANQYDQEAKTSIRRLHNIQIGLLLIAFLTLILQEFQIFQPVVRRLQLYLDGIQKATSQSQQKNQELEQAYDSLKEEEERARQNSEVLTEINNNLLRTQMELTSAHDELKLKNRELEEASEIISLNEKLETARFFDNSVSHFSAVMNWKNNQDLYSWSDHLLTHLVPFVNGLQAVIYAFDEEQQRLLATGGHAVSKDFYDVRQQLELGETMVGQVAKSREAIYVQNIESSHFETLSGTSEIYPKNIFILPLIYNEVLCGVLELTSIEAFEERHLEVLRRLSETIGANLNALRSQTQINHLLLESQKAQKELENSLLTIQQTEERFRKLAEVTQEGLLFLNEENLDVKDANPVLSRMLGYNKVSDLQGKNYLMFIAPEYRVEIEQVSIIDKRAVHETMALRKDGDTFPIELQARRVTYNEDTMVVLSVRDITERKKTEKELEEANRIASLVKELEKKNKDITASIEYAQRIQEAILPSSDMLKGFLQHFVLYHPKDIVSGDFYWMTEKNEHTFVAAVDCTGHGVPGAFMSLIGYSQLNKIIIEQGAVRPDEILTKLDAGVSEALRQQEGKSKSRDGMDLGLIALNIYEKKLSFAGAYRPMYLVRRGELLEYKGNSFSIGGNFKSKKKKKQFTQIDIELQNGDTIYIASDGYADQFGGPHNRKYMTKNFKRFLLTIQQFDLERQKEMLYHELRQWQGDHRQMDDILVIGLRF</sequence>
<keyword evidence="4" id="KW-0812">Transmembrane</keyword>
<feature type="region of interest" description="Disordered" evidence="3">
    <location>
        <begin position="1"/>
        <end position="22"/>
    </location>
</feature>
<feature type="compositionally biased region" description="Polar residues" evidence="3">
    <location>
        <begin position="10"/>
        <end position="19"/>
    </location>
</feature>
<dbReference type="AlphaFoldDB" id="A1ZUI0"/>
<evidence type="ECO:0000256" key="3">
    <source>
        <dbReference type="SAM" id="MobiDB-lite"/>
    </source>
</evidence>
<dbReference type="PANTHER" id="PTHR43156">
    <property type="entry name" value="STAGE II SPORULATION PROTEIN E-RELATED"/>
    <property type="match status" value="1"/>
</dbReference>
<dbReference type="SMART" id="SM00091">
    <property type="entry name" value="PAS"/>
    <property type="match status" value="1"/>
</dbReference>
<evidence type="ECO:0000259" key="6">
    <source>
        <dbReference type="PROSITE" id="PS50113"/>
    </source>
</evidence>
<dbReference type="Pfam" id="PF07228">
    <property type="entry name" value="SpoIIE"/>
    <property type="match status" value="1"/>
</dbReference>
<dbReference type="InterPro" id="IPR000014">
    <property type="entry name" value="PAS"/>
</dbReference>
<keyword evidence="7" id="KW-0723">Serine/threonine-protein kinase</keyword>
<dbReference type="Proteomes" id="UP000004095">
    <property type="component" value="Unassembled WGS sequence"/>
</dbReference>
<dbReference type="Gene3D" id="3.30.450.40">
    <property type="match status" value="1"/>
</dbReference>
<keyword evidence="4" id="KW-0472">Membrane</keyword>
<dbReference type="SUPFAM" id="SSF55785">
    <property type="entry name" value="PYP-like sensor domain (PAS domain)"/>
    <property type="match status" value="1"/>
</dbReference>
<dbReference type="PANTHER" id="PTHR43156:SF9">
    <property type="entry name" value="HAMP DOMAIN-CONTAINING PROTEIN"/>
    <property type="match status" value="1"/>
</dbReference>
<dbReference type="InterPro" id="IPR035965">
    <property type="entry name" value="PAS-like_dom_sf"/>
</dbReference>
<keyword evidence="7" id="KW-0808">Transferase</keyword>
<dbReference type="eggNOG" id="COG4585">
    <property type="taxonomic scope" value="Bacteria"/>
</dbReference>
<keyword evidence="1" id="KW-0378">Hydrolase</keyword>
<feature type="domain" description="PAC" evidence="6">
    <location>
        <begin position="594"/>
        <end position="644"/>
    </location>
</feature>
<dbReference type="InterPro" id="IPR036457">
    <property type="entry name" value="PPM-type-like_dom_sf"/>
</dbReference>
<dbReference type="GO" id="GO:0004674">
    <property type="term" value="F:protein serine/threonine kinase activity"/>
    <property type="evidence" value="ECO:0007669"/>
    <property type="project" value="UniProtKB-KW"/>
</dbReference>
<dbReference type="eggNOG" id="COG2208">
    <property type="taxonomic scope" value="Bacteria"/>
</dbReference>
<dbReference type="eggNOG" id="COG2203">
    <property type="taxonomic scope" value="Bacteria"/>
</dbReference>
<name>A1ZUI0_MICM2</name>
<reference evidence="7 8" key="1">
    <citation type="submission" date="2007-01" db="EMBL/GenBank/DDBJ databases">
        <authorList>
            <person name="Haygood M."/>
            <person name="Podell S."/>
            <person name="Anderson C."/>
            <person name="Hopkinson B."/>
            <person name="Roe K."/>
            <person name="Barbeau K."/>
            <person name="Gaasterland T."/>
            <person name="Ferriera S."/>
            <person name="Johnson J."/>
            <person name="Kravitz S."/>
            <person name="Beeson K."/>
            <person name="Sutton G."/>
            <person name="Rogers Y.-H."/>
            <person name="Friedman R."/>
            <person name="Frazier M."/>
            <person name="Venter J.C."/>
        </authorList>
    </citation>
    <scope>NUCLEOTIDE SEQUENCE [LARGE SCALE GENOMIC DNA]</scope>
    <source>
        <strain evidence="7 8">ATCC 23134</strain>
    </source>
</reference>
<feature type="transmembrane region" description="Helical" evidence="4">
    <location>
        <begin position="223"/>
        <end position="241"/>
    </location>
</feature>
<dbReference type="Gene3D" id="3.60.40.10">
    <property type="entry name" value="PPM-type phosphatase domain"/>
    <property type="match status" value="1"/>
</dbReference>
<feature type="transmembrane region" description="Helical" evidence="4">
    <location>
        <begin position="48"/>
        <end position="66"/>
    </location>
</feature>
<keyword evidence="4" id="KW-1133">Transmembrane helix</keyword>
<keyword evidence="8" id="KW-1185">Reference proteome</keyword>
<feature type="domain" description="PAS" evidence="5">
    <location>
        <begin position="523"/>
        <end position="598"/>
    </location>
</feature>